<dbReference type="InterPro" id="IPR011009">
    <property type="entry name" value="Kinase-like_dom_sf"/>
</dbReference>
<dbReference type="PANTHER" id="PTHR13954:SF6">
    <property type="entry name" value="NON-SPECIFIC SERINE_THREONINE PROTEIN KINASE"/>
    <property type="match status" value="1"/>
</dbReference>
<name>A0A1D2M588_ORCCI</name>
<dbReference type="InterPro" id="IPR010513">
    <property type="entry name" value="KEN_dom"/>
</dbReference>
<dbReference type="OrthoDB" id="8187887at2759"/>
<evidence type="ECO:0000259" key="4">
    <source>
        <dbReference type="PROSITE" id="PS51392"/>
    </source>
</evidence>
<keyword evidence="3" id="KW-0067">ATP-binding</keyword>
<dbReference type="PANTHER" id="PTHR13954">
    <property type="entry name" value="IRE1-RELATED"/>
    <property type="match status" value="1"/>
</dbReference>
<evidence type="ECO:0000313" key="6">
    <source>
        <dbReference type="Proteomes" id="UP000094527"/>
    </source>
</evidence>
<sequence>MNIIDDLVRPSEVGAPEYSADHLLPWMMEKEGKLRPTINQVLSHPFFWDANKSLMFLVDVVRSVKLNDKRDRNLVSLREKIDQSYRERIEGLQEETSWKLKIKARLVDLLLKRKSKGWKEYNGESLLMLVELIRDKLTHSDDIQDELLSDEFFGEGGSFSDEKYMEYFLTTFPDMITFLFCALVNERRNPAISMLRIKYFSEFGNVPFMSA</sequence>
<keyword evidence="5" id="KW-0808">Transferase</keyword>
<dbReference type="InterPro" id="IPR045133">
    <property type="entry name" value="IRE1/2-like"/>
</dbReference>
<dbReference type="SUPFAM" id="SSF56112">
    <property type="entry name" value="Protein kinase-like (PK-like)"/>
    <property type="match status" value="1"/>
</dbReference>
<dbReference type="InterPro" id="IPR038357">
    <property type="entry name" value="KEN_sf"/>
</dbReference>
<dbReference type="GO" id="GO:0006397">
    <property type="term" value="P:mRNA processing"/>
    <property type="evidence" value="ECO:0007669"/>
    <property type="project" value="InterPro"/>
</dbReference>
<evidence type="ECO:0000256" key="2">
    <source>
        <dbReference type="ARBA" id="ARBA00022741"/>
    </source>
</evidence>
<proteinExistence type="predicted"/>
<dbReference type="STRING" id="48709.A0A1D2M588"/>
<dbReference type="GO" id="GO:0005524">
    <property type="term" value="F:ATP binding"/>
    <property type="evidence" value="ECO:0007669"/>
    <property type="project" value="UniProtKB-KW"/>
</dbReference>
<accession>A0A1D2M588</accession>
<organism evidence="5 6">
    <name type="scientific">Orchesella cincta</name>
    <name type="common">Springtail</name>
    <name type="synonym">Podura cincta</name>
    <dbReference type="NCBI Taxonomy" id="48709"/>
    <lineage>
        <taxon>Eukaryota</taxon>
        <taxon>Metazoa</taxon>
        <taxon>Ecdysozoa</taxon>
        <taxon>Arthropoda</taxon>
        <taxon>Hexapoda</taxon>
        <taxon>Collembola</taxon>
        <taxon>Entomobryomorpha</taxon>
        <taxon>Entomobryoidea</taxon>
        <taxon>Orchesellidae</taxon>
        <taxon>Orchesellinae</taxon>
        <taxon>Orchesella</taxon>
    </lineage>
</organism>
<dbReference type="GO" id="GO:0004521">
    <property type="term" value="F:RNA endonuclease activity"/>
    <property type="evidence" value="ECO:0007669"/>
    <property type="project" value="InterPro"/>
</dbReference>
<evidence type="ECO:0000256" key="3">
    <source>
        <dbReference type="ARBA" id="ARBA00022840"/>
    </source>
</evidence>
<feature type="domain" description="KEN" evidence="4">
    <location>
        <begin position="50"/>
        <end position="202"/>
    </location>
</feature>
<dbReference type="Proteomes" id="UP000094527">
    <property type="component" value="Unassembled WGS sequence"/>
</dbReference>
<dbReference type="GO" id="GO:0004674">
    <property type="term" value="F:protein serine/threonine kinase activity"/>
    <property type="evidence" value="ECO:0007669"/>
    <property type="project" value="InterPro"/>
</dbReference>
<comment type="caution">
    <text evidence="5">The sequence shown here is derived from an EMBL/GenBank/DDBJ whole genome shotgun (WGS) entry which is preliminary data.</text>
</comment>
<keyword evidence="5" id="KW-0418">Kinase</keyword>
<keyword evidence="6" id="KW-1185">Reference proteome</keyword>
<reference evidence="5 6" key="1">
    <citation type="journal article" date="2016" name="Genome Biol. Evol.">
        <title>Gene Family Evolution Reflects Adaptation to Soil Environmental Stressors in the Genome of the Collembolan Orchesella cincta.</title>
        <authorList>
            <person name="Faddeeva-Vakhrusheva A."/>
            <person name="Derks M.F."/>
            <person name="Anvar S.Y."/>
            <person name="Agamennone V."/>
            <person name="Suring W."/>
            <person name="Smit S."/>
            <person name="van Straalen N.M."/>
            <person name="Roelofs D."/>
        </authorList>
    </citation>
    <scope>NUCLEOTIDE SEQUENCE [LARGE SCALE GENOMIC DNA]</scope>
    <source>
        <tissue evidence="5">Mixed pool</tissue>
    </source>
</reference>
<dbReference type="Gene3D" id="1.20.1440.180">
    <property type="entry name" value="KEN domain"/>
    <property type="match status" value="1"/>
</dbReference>
<dbReference type="Pfam" id="PF06479">
    <property type="entry name" value="Ribonuc_2-5A"/>
    <property type="match status" value="1"/>
</dbReference>
<evidence type="ECO:0000256" key="1">
    <source>
        <dbReference type="ARBA" id="ARBA00022729"/>
    </source>
</evidence>
<protein>
    <submittedName>
        <fullName evidence="5">Putative serine/threonine-protein kinase ireA</fullName>
    </submittedName>
</protein>
<dbReference type="GO" id="GO:0030968">
    <property type="term" value="P:endoplasmic reticulum unfolded protein response"/>
    <property type="evidence" value="ECO:0007669"/>
    <property type="project" value="InterPro"/>
</dbReference>
<dbReference type="AlphaFoldDB" id="A0A1D2M588"/>
<keyword evidence="2" id="KW-0547">Nucleotide-binding</keyword>
<dbReference type="PROSITE" id="PS51392">
    <property type="entry name" value="KEN"/>
    <property type="match status" value="1"/>
</dbReference>
<gene>
    <name evidence="5" type="ORF">Ocin01_18597</name>
</gene>
<keyword evidence="1" id="KW-0732">Signal</keyword>
<dbReference type="EMBL" id="LJIJ01004131">
    <property type="protein sequence ID" value="ODM88084.1"/>
    <property type="molecule type" value="Genomic_DNA"/>
</dbReference>
<evidence type="ECO:0000313" key="5">
    <source>
        <dbReference type="EMBL" id="ODM88084.1"/>
    </source>
</evidence>